<dbReference type="InterPro" id="IPR039418">
    <property type="entry name" value="LexA-like"/>
</dbReference>
<protein>
    <submittedName>
        <fullName evidence="5">S24 family peptidase</fullName>
    </submittedName>
</protein>
<dbReference type="PANTHER" id="PTHR40661">
    <property type="match status" value="1"/>
</dbReference>
<dbReference type="Gene3D" id="2.10.109.10">
    <property type="entry name" value="Umud Fragment, subunit A"/>
    <property type="match status" value="1"/>
</dbReference>
<evidence type="ECO:0000313" key="6">
    <source>
        <dbReference type="Proteomes" id="UP001218362"/>
    </source>
</evidence>
<accession>A0AAJ5X7Y4</accession>
<keyword evidence="2" id="KW-0238">DNA-binding</keyword>
<dbReference type="AlphaFoldDB" id="A0AAJ5X7Y4"/>
<gene>
    <name evidence="5" type="ORF">P0Y56_04640</name>
</gene>
<dbReference type="PANTHER" id="PTHR40661:SF3">
    <property type="entry name" value="FELS-1 PROPHAGE TRANSCRIPTIONAL REGULATOR"/>
    <property type="match status" value="1"/>
</dbReference>
<evidence type="ECO:0000256" key="1">
    <source>
        <dbReference type="ARBA" id="ARBA00023015"/>
    </source>
</evidence>
<organism evidence="5 6">
    <name type="scientific">Candidatus Andeanibacterium colombiense</name>
    <dbReference type="NCBI Taxonomy" id="3121345"/>
    <lineage>
        <taxon>Bacteria</taxon>
        <taxon>Pseudomonadati</taxon>
        <taxon>Pseudomonadota</taxon>
        <taxon>Alphaproteobacteria</taxon>
        <taxon>Sphingomonadales</taxon>
        <taxon>Sphingomonadaceae</taxon>
        <taxon>Candidatus Andeanibacterium</taxon>
    </lineage>
</organism>
<name>A0AAJ5X7Y4_9SPHN</name>
<dbReference type="GO" id="GO:0003677">
    <property type="term" value="F:DNA binding"/>
    <property type="evidence" value="ECO:0007669"/>
    <property type="project" value="UniProtKB-KW"/>
</dbReference>
<dbReference type="Proteomes" id="UP001218362">
    <property type="component" value="Chromosome"/>
</dbReference>
<evidence type="ECO:0000259" key="4">
    <source>
        <dbReference type="Pfam" id="PF00717"/>
    </source>
</evidence>
<dbReference type="Pfam" id="PF00717">
    <property type="entry name" value="Peptidase_S24"/>
    <property type="match status" value="1"/>
</dbReference>
<feature type="domain" description="Peptidase S24/S26A/S26B/S26C" evidence="4">
    <location>
        <begin position="102"/>
        <end position="217"/>
    </location>
</feature>
<dbReference type="KEGG" id="acob:P0Y56_04640"/>
<reference evidence="5" key="1">
    <citation type="submission" date="2023-03" db="EMBL/GenBank/DDBJ databases">
        <title>Andean soil-derived lignocellulolytic bacterial consortium as a source of novel taxa and putative plastic-active enzymes.</title>
        <authorList>
            <person name="Diaz-Garcia L."/>
            <person name="Chuvochina M."/>
            <person name="Feuerriegel G."/>
            <person name="Bunk B."/>
            <person name="Sproer C."/>
            <person name="Streit W.R."/>
            <person name="Rodriguez L.M."/>
            <person name="Overmann J."/>
            <person name="Jimenez D.J."/>
        </authorList>
    </citation>
    <scope>NUCLEOTIDE SEQUENCE</scope>
    <source>
        <strain evidence="5">MAG 26</strain>
    </source>
</reference>
<keyword evidence="1" id="KW-0805">Transcription regulation</keyword>
<dbReference type="InterPro" id="IPR036286">
    <property type="entry name" value="LexA/Signal_pep-like_sf"/>
</dbReference>
<sequence length="223" mass="24325">MGKPVGNLNTDPRERLAELAEGREVSLAALSRLIGRNGTYLQQFITKGSPRRLSEDDRRTLAQFFGVGEAELGGSAEKSYEPVRDAVRDGGWAEVPRLPLGASAGPGTLAADELPFDSFRFSTRWLREQGLDPKMLSAIAVAGDSMEPELRDGDEILVDRAPRPFRDGVHVVRMGDALHVKRVQLLRPGYLVLVSTNAAYPPLEVPAGEVEVIGRVVWKGGRL</sequence>
<proteinExistence type="predicted"/>
<dbReference type="InterPro" id="IPR015927">
    <property type="entry name" value="Peptidase_S24_S26A/B/C"/>
</dbReference>
<dbReference type="CDD" id="cd06529">
    <property type="entry name" value="S24_LexA-like"/>
    <property type="match status" value="1"/>
</dbReference>
<evidence type="ECO:0000256" key="2">
    <source>
        <dbReference type="ARBA" id="ARBA00023125"/>
    </source>
</evidence>
<keyword evidence="3" id="KW-0804">Transcription</keyword>
<dbReference type="EMBL" id="CP119316">
    <property type="protein sequence ID" value="WEK47585.1"/>
    <property type="molecule type" value="Genomic_DNA"/>
</dbReference>
<evidence type="ECO:0000313" key="5">
    <source>
        <dbReference type="EMBL" id="WEK47585.1"/>
    </source>
</evidence>
<evidence type="ECO:0000256" key="3">
    <source>
        <dbReference type="ARBA" id="ARBA00023163"/>
    </source>
</evidence>
<dbReference type="SUPFAM" id="SSF51306">
    <property type="entry name" value="LexA/Signal peptidase"/>
    <property type="match status" value="1"/>
</dbReference>